<dbReference type="AlphaFoldDB" id="A0A8K0V219"/>
<dbReference type="InterPro" id="IPR025997">
    <property type="entry name" value="SBP_2_dom"/>
</dbReference>
<dbReference type="PANTHER" id="PTHR46847">
    <property type="entry name" value="D-ALLOSE-BINDING PERIPLASMIC PROTEIN-RELATED"/>
    <property type="match status" value="1"/>
</dbReference>
<dbReference type="RefSeq" id="WP_238713556.1">
    <property type="nucleotide sequence ID" value="NZ_JAEPBH010000017.1"/>
</dbReference>
<feature type="domain" description="Periplasmic binding protein" evidence="5">
    <location>
        <begin position="28"/>
        <end position="280"/>
    </location>
</feature>
<dbReference type="SUPFAM" id="SSF53822">
    <property type="entry name" value="Periplasmic binding protein-like I"/>
    <property type="match status" value="1"/>
</dbReference>
<gene>
    <name evidence="6" type="ORF">JJB97_08225</name>
</gene>
<dbReference type="PANTHER" id="PTHR46847:SF1">
    <property type="entry name" value="D-ALLOSE-BINDING PERIPLASMIC PROTEIN-RELATED"/>
    <property type="match status" value="1"/>
</dbReference>
<evidence type="ECO:0000256" key="1">
    <source>
        <dbReference type="ARBA" id="ARBA00004196"/>
    </source>
</evidence>
<evidence type="ECO:0000259" key="5">
    <source>
        <dbReference type="Pfam" id="PF13407"/>
    </source>
</evidence>
<keyword evidence="7" id="KW-1185">Reference proteome</keyword>
<name>A0A8K0V219_9ENTR</name>
<evidence type="ECO:0000256" key="3">
    <source>
        <dbReference type="ARBA" id="ARBA00022729"/>
    </source>
</evidence>
<proteinExistence type="inferred from homology"/>
<sequence>MTLRLNLLTAACAFSLAAHAADKGTLLIMVNALDNPYYASEAKGATEKAKALGYKTSVLSHNEDVKKQNELIDTAIGKKVQGIILDNADSTASVAAVKKARQAGIPVVLINREIPVDDVALAQITHNNFQAGSEVANVFVEDMGEKGKYAELTCNLADNNCVTRSKSFHQVIDQYPEMVSVARQDAKGTLIDGKRVMDSILQAHPDVKGVICGNGPVALGAIAALKAAGRSDVIVVGIDGSNDERDAVKAGALKATVMLQAQAIAAQGVTWLDNYLQKGEKPARQRVMFRGILINQDNADKVQDFNFKS</sequence>
<accession>A0A8K0V219</accession>
<reference evidence="6" key="1">
    <citation type="submission" date="2021-01" db="EMBL/GenBank/DDBJ databases">
        <title>Intestinitalea alba gen. nov., sp. nov., a novel genus of the family Enterobacteriaceae, isolated from the gut of the plastic-eating mealworm Tenebrio molitor L.</title>
        <authorList>
            <person name="Yang Y."/>
        </authorList>
    </citation>
    <scope>NUCLEOTIDE SEQUENCE</scope>
    <source>
        <strain evidence="6">BIT-L3</strain>
    </source>
</reference>
<dbReference type="EMBL" id="JAEPBH010000017">
    <property type="protein sequence ID" value="MBK4715316.1"/>
    <property type="molecule type" value="Genomic_DNA"/>
</dbReference>
<dbReference type="GO" id="GO:0030313">
    <property type="term" value="C:cell envelope"/>
    <property type="evidence" value="ECO:0007669"/>
    <property type="project" value="UniProtKB-SubCell"/>
</dbReference>
<dbReference type="Gene3D" id="3.40.50.2300">
    <property type="match status" value="2"/>
</dbReference>
<evidence type="ECO:0000313" key="7">
    <source>
        <dbReference type="Proteomes" id="UP000659047"/>
    </source>
</evidence>
<dbReference type="Pfam" id="PF13407">
    <property type="entry name" value="Peripla_BP_4"/>
    <property type="match status" value="1"/>
</dbReference>
<feature type="chain" id="PRO_5035429691" evidence="4">
    <location>
        <begin position="21"/>
        <end position="309"/>
    </location>
</feature>
<evidence type="ECO:0000256" key="2">
    <source>
        <dbReference type="ARBA" id="ARBA00007639"/>
    </source>
</evidence>
<comment type="similarity">
    <text evidence="2">Belongs to the bacterial solute-binding protein 2 family.</text>
</comment>
<feature type="signal peptide" evidence="4">
    <location>
        <begin position="1"/>
        <end position="20"/>
    </location>
</feature>
<dbReference type="InterPro" id="IPR028082">
    <property type="entry name" value="Peripla_BP_I"/>
</dbReference>
<protein>
    <submittedName>
        <fullName evidence="6">D-ribose ABC transporter substrate-binding protein</fullName>
    </submittedName>
</protein>
<keyword evidence="3 4" id="KW-0732">Signal</keyword>
<organism evidence="6 7">
    <name type="scientific">Tenebrionibacter intestinalis</name>
    <dbReference type="NCBI Taxonomy" id="2799638"/>
    <lineage>
        <taxon>Bacteria</taxon>
        <taxon>Pseudomonadati</taxon>
        <taxon>Pseudomonadota</taxon>
        <taxon>Gammaproteobacteria</taxon>
        <taxon>Enterobacterales</taxon>
        <taxon>Enterobacteriaceae</taxon>
        <taxon>Tenebrionibacter/Tenebrionicola group</taxon>
        <taxon>Tenebrionibacter</taxon>
    </lineage>
</organism>
<comment type="caution">
    <text evidence="6">The sequence shown here is derived from an EMBL/GenBank/DDBJ whole genome shotgun (WGS) entry which is preliminary data.</text>
</comment>
<evidence type="ECO:0000313" key="6">
    <source>
        <dbReference type="EMBL" id="MBK4715316.1"/>
    </source>
</evidence>
<dbReference type="GO" id="GO:0055085">
    <property type="term" value="P:transmembrane transport"/>
    <property type="evidence" value="ECO:0007669"/>
    <property type="project" value="UniProtKB-ARBA"/>
</dbReference>
<comment type="subcellular location">
    <subcellularLocation>
        <location evidence="1">Cell envelope</location>
    </subcellularLocation>
</comment>
<dbReference type="GO" id="GO:0030246">
    <property type="term" value="F:carbohydrate binding"/>
    <property type="evidence" value="ECO:0007669"/>
    <property type="project" value="UniProtKB-ARBA"/>
</dbReference>
<dbReference type="CDD" id="cd19967">
    <property type="entry name" value="PBP1_TmRBP-like"/>
    <property type="match status" value="1"/>
</dbReference>
<evidence type="ECO:0000256" key="4">
    <source>
        <dbReference type="SAM" id="SignalP"/>
    </source>
</evidence>
<dbReference type="Proteomes" id="UP000659047">
    <property type="component" value="Unassembled WGS sequence"/>
</dbReference>